<reference evidence="3" key="1">
    <citation type="journal article" date="2012" name="Nat. Genet.">
        <title>Lifestyle transitions in plant pathogenic Colletotrichum fungi deciphered by genome and transcriptome analyses.</title>
        <authorList>
            <person name="O'Connell R.J."/>
            <person name="Thon M.R."/>
            <person name="Hacquard S."/>
            <person name="Amyotte S.G."/>
            <person name="Kleemann J."/>
            <person name="Torres M.F."/>
            <person name="Damm U."/>
            <person name="Buiate E.A."/>
            <person name="Epstein L."/>
            <person name="Alkan N."/>
            <person name="Altmueller J."/>
            <person name="Alvarado-Balderrama L."/>
            <person name="Bauser C.A."/>
            <person name="Becker C."/>
            <person name="Birren B.W."/>
            <person name="Chen Z."/>
            <person name="Choi J."/>
            <person name="Crouch J.A."/>
            <person name="Duvick J.P."/>
            <person name="Farman M.A."/>
            <person name="Gan P."/>
            <person name="Heiman D."/>
            <person name="Henrissat B."/>
            <person name="Howard R.J."/>
            <person name="Kabbage M."/>
            <person name="Koch C."/>
            <person name="Kracher B."/>
            <person name="Kubo Y."/>
            <person name="Law A.D."/>
            <person name="Lebrun M.-H."/>
            <person name="Lee Y.-H."/>
            <person name="Miyara I."/>
            <person name="Moore N."/>
            <person name="Neumann U."/>
            <person name="Nordstroem K."/>
            <person name="Panaccione D.G."/>
            <person name="Panstruga R."/>
            <person name="Place M."/>
            <person name="Proctor R.H."/>
            <person name="Prusky D."/>
            <person name="Rech G."/>
            <person name="Reinhardt R."/>
            <person name="Rollins J.A."/>
            <person name="Rounsley S."/>
            <person name="Schardl C.L."/>
            <person name="Schwartz D.C."/>
            <person name="Shenoy N."/>
            <person name="Shirasu K."/>
            <person name="Sikhakolli U.R."/>
            <person name="Stueber K."/>
            <person name="Sukno S.A."/>
            <person name="Sweigard J.A."/>
            <person name="Takano Y."/>
            <person name="Takahara H."/>
            <person name="Trail F."/>
            <person name="van der Does H.C."/>
            <person name="Voll L.M."/>
            <person name="Will I."/>
            <person name="Young S."/>
            <person name="Zeng Q."/>
            <person name="Zhang J."/>
            <person name="Zhou S."/>
            <person name="Dickman M.B."/>
            <person name="Schulze-Lefert P."/>
            <person name="Ver Loren van Themaat E."/>
            <person name="Ma L.-J."/>
            <person name="Vaillancourt L.J."/>
        </authorList>
    </citation>
    <scope>NUCLEOTIDE SEQUENCE [LARGE SCALE GENOMIC DNA]</scope>
    <source>
        <strain evidence="3">IMI 349063</strain>
    </source>
</reference>
<name>H1VFK2_COLHI</name>
<feature type="region of interest" description="Disordered" evidence="1">
    <location>
        <begin position="1"/>
        <end position="122"/>
    </location>
</feature>
<gene>
    <name evidence="2" type="ORF">CH063_09951</name>
</gene>
<dbReference type="EMBL" id="CACQ02003259">
    <property type="protein sequence ID" value="CCF39005.1"/>
    <property type="molecule type" value="Genomic_DNA"/>
</dbReference>
<evidence type="ECO:0000256" key="1">
    <source>
        <dbReference type="SAM" id="MobiDB-lite"/>
    </source>
</evidence>
<sequence length="140" mass="15898">MRHMTVEDKWRPTNGCGSETGQDTRPAMRSLSTSVGHHQQRQLRHRSSYESYTQSGGPVARGPPALNLSPSQSGSYYQQQLINVQQQQWEQQGYYSPDAIQPGLSRSRSRSRSVHANDNPPYRVLHSYNSPAYRNVPIWG</sequence>
<dbReference type="AlphaFoldDB" id="H1VFK2"/>
<dbReference type="VEuPathDB" id="FungiDB:CH63R_07558"/>
<feature type="compositionally biased region" description="Basic and acidic residues" evidence="1">
    <location>
        <begin position="1"/>
        <end position="11"/>
    </location>
</feature>
<dbReference type="HOGENOM" id="CLU_1835030_0_0_1"/>
<organism evidence="2 3">
    <name type="scientific">Colletotrichum higginsianum (strain IMI 349063)</name>
    <name type="common">Crucifer anthracnose fungus</name>
    <dbReference type="NCBI Taxonomy" id="759273"/>
    <lineage>
        <taxon>Eukaryota</taxon>
        <taxon>Fungi</taxon>
        <taxon>Dikarya</taxon>
        <taxon>Ascomycota</taxon>
        <taxon>Pezizomycotina</taxon>
        <taxon>Sordariomycetes</taxon>
        <taxon>Hypocreomycetidae</taxon>
        <taxon>Glomerellales</taxon>
        <taxon>Glomerellaceae</taxon>
        <taxon>Colletotrichum</taxon>
        <taxon>Colletotrichum destructivum species complex</taxon>
    </lineage>
</organism>
<proteinExistence type="predicted"/>
<evidence type="ECO:0000313" key="2">
    <source>
        <dbReference type="EMBL" id="CCF39005.1"/>
    </source>
</evidence>
<dbReference type="STRING" id="759273.H1VFK2"/>
<evidence type="ECO:0000313" key="3">
    <source>
        <dbReference type="Proteomes" id="UP000007174"/>
    </source>
</evidence>
<feature type="compositionally biased region" description="Low complexity" evidence="1">
    <location>
        <begin position="69"/>
        <end position="95"/>
    </location>
</feature>
<dbReference type="Proteomes" id="UP000007174">
    <property type="component" value="Unassembled WGS sequence"/>
</dbReference>
<accession>H1VFK2</accession>
<dbReference type="eggNOG" id="ENOG502SWU4">
    <property type="taxonomic scope" value="Eukaryota"/>
</dbReference>
<protein>
    <submittedName>
        <fullName evidence="2">Uncharacterized protein</fullName>
    </submittedName>
</protein>